<evidence type="ECO:0000313" key="4">
    <source>
        <dbReference type="Proteomes" id="UP000244855"/>
    </source>
</evidence>
<evidence type="ECO:0000256" key="1">
    <source>
        <dbReference type="SAM" id="MobiDB-lite"/>
    </source>
</evidence>
<feature type="signal peptide" evidence="2">
    <location>
        <begin position="1"/>
        <end position="20"/>
    </location>
</feature>
<dbReference type="AlphaFoldDB" id="A0A2V1DKE4"/>
<accession>A0A2V1DKE4</accession>
<evidence type="ECO:0000256" key="2">
    <source>
        <dbReference type="SAM" id="SignalP"/>
    </source>
</evidence>
<keyword evidence="2" id="KW-0732">Signal</keyword>
<name>A0A2V1DKE4_9PLEO</name>
<organism evidence="3 4">
    <name type="scientific">Periconia macrospinosa</name>
    <dbReference type="NCBI Taxonomy" id="97972"/>
    <lineage>
        <taxon>Eukaryota</taxon>
        <taxon>Fungi</taxon>
        <taxon>Dikarya</taxon>
        <taxon>Ascomycota</taxon>
        <taxon>Pezizomycotina</taxon>
        <taxon>Dothideomycetes</taxon>
        <taxon>Pleosporomycetidae</taxon>
        <taxon>Pleosporales</taxon>
        <taxon>Massarineae</taxon>
        <taxon>Periconiaceae</taxon>
        <taxon>Periconia</taxon>
    </lineage>
</organism>
<keyword evidence="4" id="KW-1185">Reference proteome</keyword>
<gene>
    <name evidence="3" type="ORF">DM02DRAFT_615604</name>
</gene>
<dbReference type="Proteomes" id="UP000244855">
    <property type="component" value="Unassembled WGS sequence"/>
</dbReference>
<dbReference type="EMBL" id="KZ805408">
    <property type="protein sequence ID" value="PVH98666.1"/>
    <property type="molecule type" value="Genomic_DNA"/>
</dbReference>
<protein>
    <submittedName>
        <fullName evidence="3">Uncharacterized protein</fullName>
    </submittedName>
</protein>
<feature type="region of interest" description="Disordered" evidence="1">
    <location>
        <begin position="45"/>
        <end position="102"/>
    </location>
</feature>
<proteinExistence type="predicted"/>
<evidence type="ECO:0000313" key="3">
    <source>
        <dbReference type="EMBL" id="PVH98666.1"/>
    </source>
</evidence>
<reference evidence="3 4" key="1">
    <citation type="journal article" date="2018" name="Sci. Rep.">
        <title>Comparative genomics provides insights into the lifestyle and reveals functional heterogeneity of dark septate endophytic fungi.</title>
        <authorList>
            <person name="Knapp D.G."/>
            <person name="Nemeth J.B."/>
            <person name="Barry K."/>
            <person name="Hainaut M."/>
            <person name="Henrissat B."/>
            <person name="Johnson J."/>
            <person name="Kuo A."/>
            <person name="Lim J.H.P."/>
            <person name="Lipzen A."/>
            <person name="Nolan M."/>
            <person name="Ohm R.A."/>
            <person name="Tamas L."/>
            <person name="Grigoriev I.V."/>
            <person name="Spatafora J.W."/>
            <person name="Nagy L.G."/>
            <person name="Kovacs G.M."/>
        </authorList>
    </citation>
    <scope>NUCLEOTIDE SEQUENCE [LARGE SCALE GENOMIC DNA]</scope>
    <source>
        <strain evidence="3 4">DSE2036</strain>
    </source>
</reference>
<feature type="chain" id="PRO_5016090468" evidence="2">
    <location>
        <begin position="21"/>
        <end position="102"/>
    </location>
</feature>
<sequence length="102" mass="10651">MHFSKVALILGFVAASPIAASPVPLNQGVAVRDAAALIGARSVEAPLQARNDDDDVPISHAETSDSTHPPEPGPVQRSVEARDDDDDVPISHAETSDSEHPP</sequence>
<feature type="non-terminal residue" evidence="3">
    <location>
        <position position="102"/>
    </location>
</feature>